<evidence type="ECO:0008006" key="5">
    <source>
        <dbReference type="Google" id="ProtNLM"/>
    </source>
</evidence>
<reference evidence="3" key="2">
    <citation type="submission" date="2020-09" db="EMBL/GenBank/DDBJ databases">
        <authorList>
            <person name="Sun Q."/>
            <person name="Zhou Y."/>
        </authorList>
    </citation>
    <scope>NUCLEOTIDE SEQUENCE</scope>
    <source>
        <strain evidence="3">CGMCC 1.15178</strain>
    </source>
</reference>
<accession>A0A916ZHF9</accession>
<dbReference type="SUPFAM" id="SSF48208">
    <property type="entry name" value="Six-hairpin glycosidases"/>
    <property type="match status" value="1"/>
</dbReference>
<dbReference type="Proteomes" id="UP000612456">
    <property type="component" value="Unassembled WGS sequence"/>
</dbReference>
<dbReference type="PANTHER" id="PTHR34987:SF4">
    <property type="entry name" value="ALPHA-L-RHAMNOSIDASE C-TERMINAL DOMAIN-CONTAINING PROTEIN"/>
    <property type="match status" value="1"/>
</dbReference>
<evidence type="ECO:0000313" key="4">
    <source>
        <dbReference type="Proteomes" id="UP000612456"/>
    </source>
</evidence>
<dbReference type="Gene3D" id="2.60.120.260">
    <property type="entry name" value="Galactose-binding domain-like"/>
    <property type="match status" value="1"/>
</dbReference>
<protein>
    <recommendedName>
        <fullName evidence="5">Alpha-L-rhamnosidase</fullName>
    </recommendedName>
</protein>
<feature type="domain" description="Alpha-L-rhamnosidase C-terminal" evidence="2">
    <location>
        <begin position="648"/>
        <end position="704"/>
    </location>
</feature>
<evidence type="ECO:0000313" key="3">
    <source>
        <dbReference type="EMBL" id="GGD98143.1"/>
    </source>
</evidence>
<dbReference type="RefSeq" id="WP_188999499.1">
    <property type="nucleotide sequence ID" value="NZ_BMHP01000009.1"/>
</dbReference>
<sequence>MTSQIENALPKWIWHAKREKQASFVLRKQIEVGKETSDAQFFAAFTGAARVSFDGQQIAQIEEHPGNITVYRQIPGLPQPLPAGTHEISIELNCSAFVPVVSVNGYLHNRTVGFSAYLQGEGLWIVSDDSWLAGDEEAAVICLLGEEPFGDLDGGPDWFVSGGFGDIEVFPVNEASSLQSQMMEIALQQGGIFTLTGQASGDLALTLPERPQLELFYHLRKQSDWRQMRALQRSLDLSAVPSVTIDLKREFNARFTLENKGNTPLKVLWNGAESLHELEHYDGCITEWFEAAAGEDFTTLPEGMKYVRLYVIGARSDAFKLQLSFESAHVNVSQVGQFQADLPLMPQIYETAAHTSRICHQIGLWDGIKRDRLNWTFDFYLAAKSCYVLWDDFSVLKRAVRELGTGTPYGMWMNGIAEYTLWWIKTVCEYYFHTGDKTFVLEMQAALQRHVAWVEANIDQSTGRLDVSDGILIEWVPFSDEEKQAGLQAIYRMTHEDLGRLLKEIPELALEYHWKVPDVKEEAFMEPSNTLAVKILGIESGYVSKETALHFLQTYELKDPFTPLSAYSLMESYSRYGLHDKAYEILEIVWGGMLKEGATTFWEAFNLDSDTNFHDGLTTFTAYDSYRMSLCHAWSSTPVKWMSETVLGIHSLEPGFNSVRFDPVPVGGIRECEGMVNTPHGPIQVKWKLDENGRLDANLHLPEGIVLQDSVMHS</sequence>
<dbReference type="InterPro" id="IPR012341">
    <property type="entry name" value="6hp_glycosidase-like_sf"/>
</dbReference>
<name>A0A916ZHF9_9BACL</name>
<evidence type="ECO:0000259" key="2">
    <source>
        <dbReference type="Pfam" id="PF17390"/>
    </source>
</evidence>
<dbReference type="InterPro" id="IPR035396">
    <property type="entry name" value="Bac_rhamnosid6H"/>
</dbReference>
<dbReference type="AlphaFoldDB" id="A0A916ZHF9"/>
<dbReference type="PANTHER" id="PTHR34987">
    <property type="entry name" value="C, PUTATIVE (AFU_ORTHOLOGUE AFUA_3G02880)-RELATED"/>
    <property type="match status" value="1"/>
</dbReference>
<organism evidence="3 4">
    <name type="scientific">Paenibacillus nasutitermitis</name>
    <dbReference type="NCBI Taxonomy" id="1652958"/>
    <lineage>
        <taxon>Bacteria</taxon>
        <taxon>Bacillati</taxon>
        <taxon>Bacillota</taxon>
        <taxon>Bacilli</taxon>
        <taxon>Bacillales</taxon>
        <taxon>Paenibacillaceae</taxon>
        <taxon>Paenibacillus</taxon>
    </lineage>
</organism>
<reference evidence="3" key="1">
    <citation type="journal article" date="2014" name="Int. J. Syst. Evol. Microbiol.">
        <title>Complete genome sequence of Corynebacterium casei LMG S-19264T (=DSM 44701T), isolated from a smear-ripened cheese.</title>
        <authorList>
            <consortium name="US DOE Joint Genome Institute (JGI-PGF)"/>
            <person name="Walter F."/>
            <person name="Albersmeier A."/>
            <person name="Kalinowski J."/>
            <person name="Ruckert C."/>
        </authorList>
    </citation>
    <scope>NUCLEOTIDE SEQUENCE</scope>
    <source>
        <strain evidence="3">CGMCC 1.15178</strain>
    </source>
</reference>
<gene>
    <name evidence="3" type="ORF">GCM10010911_66190</name>
</gene>
<dbReference type="EMBL" id="BMHP01000009">
    <property type="protein sequence ID" value="GGD98143.1"/>
    <property type="molecule type" value="Genomic_DNA"/>
</dbReference>
<proteinExistence type="predicted"/>
<dbReference type="GO" id="GO:0005975">
    <property type="term" value="P:carbohydrate metabolic process"/>
    <property type="evidence" value="ECO:0007669"/>
    <property type="project" value="InterPro"/>
</dbReference>
<dbReference type="InterPro" id="IPR035398">
    <property type="entry name" value="Bac_rhamnosid_C"/>
</dbReference>
<evidence type="ECO:0000259" key="1">
    <source>
        <dbReference type="Pfam" id="PF17389"/>
    </source>
</evidence>
<keyword evidence="4" id="KW-1185">Reference proteome</keyword>
<feature type="domain" description="Alpha-L-rhamnosidase six-hairpin glycosidase" evidence="1">
    <location>
        <begin position="569"/>
        <end position="646"/>
    </location>
</feature>
<comment type="caution">
    <text evidence="3">The sequence shown here is derived from an EMBL/GenBank/DDBJ whole genome shotgun (WGS) entry which is preliminary data.</text>
</comment>
<dbReference type="Gene3D" id="1.50.10.10">
    <property type="match status" value="1"/>
</dbReference>
<dbReference type="Gene3D" id="2.60.420.10">
    <property type="entry name" value="Maltose phosphorylase, domain 3"/>
    <property type="match status" value="1"/>
</dbReference>
<dbReference type="Pfam" id="PF17390">
    <property type="entry name" value="Bac_rhamnosid_C"/>
    <property type="match status" value="1"/>
</dbReference>
<dbReference type="InterPro" id="IPR008928">
    <property type="entry name" value="6-hairpin_glycosidase_sf"/>
</dbReference>
<dbReference type="Pfam" id="PF17389">
    <property type="entry name" value="Bac_rhamnosid6H"/>
    <property type="match status" value="1"/>
</dbReference>